<evidence type="ECO:0000256" key="8">
    <source>
        <dbReference type="ARBA" id="ARBA00023136"/>
    </source>
</evidence>
<evidence type="ECO:0000313" key="17">
    <source>
        <dbReference type="EMBL" id="GHG71131.1"/>
    </source>
</evidence>
<feature type="domain" description="Na+/H+ antiporter MnhB subunit-related protein" evidence="14">
    <location>
        <begin position="814"/>
        <end position="936"/>
    </location>
</feature>
<feature type="transmembrane region" description="Helical" evidence="10">
    <location>
        <begin position="756"/>
        <end position="774"/>
    </location>
</feature>
<evidence type="ECO:0000256" key="6">
    <source>
        <dbReference type="ARBA" id="ARBA00022989"/>
    </source>
</evidence>
<feature type="transmembrane region" description="Helical" evidence="10">
    <location>
        <begin position="495"/>
        <end position="520"/>
    </location>
</feature>
<feature type="transmembrane region" description="Helical" evidence="10">
    <location>
        <begin position="654"/>
        <end position="675"/>
    </location>
</feature>
<evidence type="ECO:0000256" key="2">
    <source>
        <dbReference type="ARBA" id="ARBA00022448"/>
    </source>
</evidence>
<feature type="transmembrane region" description="Helical" evidence="10">
    <location>
        <begin position="78"/>
        <end position="97"/>
    </location>
</feature>
<feature type="chain" id="PRO_5045356897" evidence="11">
    <location>
        <begin position="17"/>
        <end position="966"/>
    </location>
</feature>
<evidence type="ECO:0000259" key="12">
    <source>
        <dbReference type="Pfam" id="PF00361"/>
    </source>
</evidence>
<dbReference type="InterPro" id="IPR025383">
    <property type="entry name" value="MrpA_C/MbhD"/>
</dbReference>
<keyword evidence="6 10" id="KW-1133">Transmembrane helix</keyword>
<feature type="transmembrane region" description="Helical" evidence="10">
    <location>
        <begin position="456"/>
        <end position="475"/>
    </location>
</feature>
<feature type="transmembrane region" description="Helical" evidence="10">
    <location>
        <begin position="628"/>
        <end position="648"/>
    </location>
</feature>
<evidence type="ECO:0000259" key="13">
    <source>
        <dbReference type="Pfam" id="PF00662"/>
    </source>
</evidence>
<dbReference type="PANTHER" id="PTHR43373">
    <property type="entry name" value="NA(+)/H(+) ANTIPORTER SUBUNIT"/>
    <property type="match status" value="1"/>
</dbReference>
<evidence type="ECO:0000256" key="9">
    <source>
        <dbReference type="RuleBase" id="RU000320"/>
    </source>
</evidence>
<evidence type="ECO:0000256" key="5">
    <source>
        <dbReference type="ARBA" id="ARBA00022692"/>
    </source>
</evidence>
<dbReference type="Pfam" id="PF20501">
    <property type="entry name" value="MbhE"/>
    <property type="match status" value="1"/>
</dbReference>
<feature type="domain" description="NADH:quinone oxidoreductase/Mrp antiporter transmembrane" evidence="12">
    <location>
        <begin position="126"/>
        <end position="414"/>
    </location>
</feature>
<feature type="domain" description="NADH-Ubiquinone oxidoreductase (complex I) chain 5 N-terminal" evidence="13">
    <location>
        <begin position="64"/>
        <end position="110"/>
    </location>
</feature>
<feature type="transmembrane region" description="Helical" evidence="10">
    <location>
        <begin position="920"/>
        <end position="943"/>
    </location>
</feature>
<name>A0ABQ3L7R6_9ALTE</name>
<keyword evidence="4" id="KW-1003">Cell membrane</keyword>
<keyword evidence="11" id="KW-0732">Signal</keyword>
<evidence type="ECO:0000259" key="14">
    <source>
        <dbReference type="Pfam" id="PF04039"/>
    </source>
</evidence>
<comment type="subcellular location">
    <subcellularLocation>
        <location evidence="1">Cell membrane</location>
        <topology evidence="1">Multi-pass membrane protein</topology>
    </subcellularLocation>
    <subcellularLocation>
        <location evidence="9">Membrane</location>
        <topology evidence="9">Multi-pass membrane protein</topology>
    </subcellularLocation>
</comment>
<dbReference type="NCBIfam" id="NF009288">
    <property type="entry name" value="PRK12648.1"/>
    <property type="match status" value="1"/>
</dbReference>
<feature type="transmembrane region" description="Helical" evidence="10">
    <location>
        <begin position="571"/>
        <end position="589"/>
    </location>
</feature>
<feature type="transmembrane region" description="Helical" evidence="10">
    <location>
        <begin position="133"/>
        <end position="150"/>
    </location>
</feature>
<keyword evidence="18" id="KW-1185">Reference proteome</keyword>
<dbReference type="RefSeq" id="WP_189433080.1">
    <property type="nucleotide sequence ID" value="NZ_BNAO01000005.1"/>
</dbReference>
<evidence type="ECO:0000259" key="15">
    <source>
        <dbReference type="Pfam" id="PF13244"/>
    </source>
</evidence>
<dbReference type="InterPro" id="IPR007182">
    <property type="entry name" value="MnhB"/>
</dbReference>
<feature type="transmembrane region" description="Helical" evidence="10">
    <location>
        <begin position="162"/>
        <end position="185"/>
    </location>
</feature>
<dbReference type="Proteomes" id="UP000659697">
    <property type="component" value="Unassembled WGS sequence"/>
</dbReference>
<evidence type="ECO:0000259" key="16">
    <source>
        <dbReference type="Pfam" id="PF20501"/>
    </source>
</evidence>
<feature type="transmembrane region" description="Helical" evidence="10">
    <location>
        <begin position="270"/>
        <end position="291"/>
    </location>
</feature>
<protein>
    <submittedName>
        <fullName evidence="17">Monovalent cation/H+ antiporter subunit A</fullName>
    </submittedName>
</protein>
<accession>A0ABQ3L7R6</accession>
<dbReference type="Pfam" id="PF00361">
    <property type="entry name" value="Proton_antipo_M"/>
    <property type="match status" value="1"/>
</dbReference>
<dbReference type="InterPro" id="IPR050616">
    <property type="entry name" value="CPA3_Na-H_Antiporter_A"/>
</dbReference>
<comment type="caution">
    <text evidence="17">The sequence shown here is derived from an EMBL/GenBank/DDBJ whole genome shotgun (WGS) entry which is preliminary data.</text>
</comment>
<evidence type="ECO:0000256" key="7">
    <source>
        <dbReference type="ARBA" id="ARBA00023065"/>
    </source>
</evidence>
<dbReference type="InterPro" id="IPR046806">
    <property type="entry name" value="MrpA_C/MbhE"/>
</dbReference>
<keyword evidence="3" id="KW-0050">Antiport</keyword>
<feature type="transmembrane region" description="Helical" evidence="10">
    <location>
        <begin position="29"/>
        <end position="47"/>
    </location>
</feature>
<feature type="transmembrane region" description="Helical" evidence="10">
    <location>
        <begin position="408"/>
        <end position="435"/>
    </location>
</feature>
<feature type="domain" description="MrpA C-terminal/MbhD" evidence="15">
    <location>
        <begin position="613"/>
        <end position="676"/>
    </location>
</feature>
<feature type="transmembrane region" description="Helical" evidence="10">
    <location>
        <begin position="816"/>
        <end position="833"/>
    </location>
</feature>
<feature type="transmembrane region" description="Helical" evidence="10">
    <location>
        <begin position="205"/>
        <end position="230"/>
    </location>
</feature>
<dbReference type="InterPro" id="IPR001516">
    <property type="entry name" value="Proton_antipo_N"/>
</dbReference>
<feature type="transmembrane region" description="Helical" evidence="10">
    <location>
        <begin position="601"/>
        <end position="621"/>
    </location>
</feature>
<sequence>MLLLLLIILPFFGAMAAACMPAHARNREAWFAAAIALMGLVITLSQYEVISEGTVLRYELAWLASFDLNLVFRMDGLAWLFTVLIQGICLLVVLYARYYMSPKDPVPRFFAFLLAFMGAMQGVVLSGNLIQLVMFWELTSLTSFLLIGYWHHRPDARRGARMAFTVTAIGGLCLLAGVLLLGHIAGSYDLDKVLVAGDIIRAHPWYLPTLVLIALGALTKSAQFPFHFWLPHAMAAPTPVSAYLHSATMVKAGIFLLMRLWPVLAGTPEWTWIIGTAGVCTMLIGAFLAIFQHDLKGLLAYSTISHLGLITCLLGIGTPLAMVAAIFHTLNHATFKASLFMAVGIIDHETGTRDMRTLSGLRRVLPYTATLAVVASAAMAGVPLLNGFLSKEMFFAEALLVGSASNWWMSAAAVLMGIFGVAYSLRFIQVFFGLLQSGDNPTPHEPPRWMRFPVELLVLCCLIVGILPELSIGVMLDAAAQSVLGEALPEYSLAIWHGVNLPLIMSMLAFVGGVLFYLWLKLRCNLQQRDKVPLLHHLNGKEAYETTMLLLAAGAARLERLFGTRRLQPQLLLIVLCGLAACVPLWWLLPQVSTSLSLSNISWPFAMLWLVGSACAITAAWQAKFHRLAALILVGGTGIITSLTFMWLSAPDLALTQLMVETVTAILLLLGLRWLPARISADKLNLVASNTDKLRRVRDLIIAIGAGAILALVSYIILIQPDNQTISLFFLEKSLPEGGGSNVVNVLLVDFRNLDTLGEITVLSIVALTVYALLRRFRPAVESMKMPPQQRNPIDPAVNQLPGEQATTGYLQVPAVYLRLLLPIISVVAVYFFMRGHNLPGGGFIAGLVFSVGLIIQYMLAGTAWVEARLKMQPHRWISFGLALAAVTGMGAWAFGYPFLTTHTAHITLPFFGELHLPSAFLFDLGVFAVVVGTTMLILIALAHQAVRSHRIPGQSNEYRAQQETR</sequence>
<feature type="transmembrane region" description="Helical" evidence="10">
    <location>
        <begin position="845"/>
        <end position="866"/>
    </location>
</feature>
<feature type="transmembrane region" description="Helical" evidence="10">
    <location>
        <begin position="700"/>
        <end position="719"/>
    </location>
</feature>
<feature type="signal peptide" evidence="11">
    <location>
        <begin position="1"/>
        <end position="16"/>
    </location>
</feature>
<evidence type="ECO:0000256" key="3">
    <source>
        <dbReference type="ARBA" id="ARBA00022449"/>
    </source>
</evidence>
<feature type="domain" description="MrpA C-terminal/MbhE" evidence="16">
    <location>
        <begin position="694"/>
        <end position="791"/>
    </location>
</feature>
<dbReference type="PANTHER" id="PTHR43373:SF1">
    <property type="entry name" value="NA(+)_H(+) ANTIPORTER SUBUNIT A"/>
    <property type="match status" value="1"/>
</dbReference>
<evidence type="ECO:0000256" key="10">
    <source>
        <dbReference type="SAM" id="Phobius"/>
    </source>
</evidence>
<dbReference type="Pfam" id="PF04039">
    <property type="entry name" value="MnhB"/>
    <property type="match status" value="1"/>
</dbReference>
<keyword evidence="8 10" id="KW-0472">Membrane</keyword>
<evidence type="ECO:0000256" key="1">
    <source>
        <dbReference type="ARBA" id="ARBA00004651"/>
    </source>
</evidence>
<organism evidence="17 18">
    <name type="scientific">Alishewanella longhuensis</name>
    <dbReference type="NCBI Taxonomy" id="1091037"/>
    <lineage>
        <taxon>Bacteria</taxon>
        <taxon>Pseudomonadati</taxon>
        <taxon>Pseudomonadota</taxon>
        <taxon>Gammaproteobacteria</taxon>
        <taxon>Alteromonadales</taxon>
        <taxon>Alteromonadaceae</taxon>
        <taxon>Alishewanella</taxon>
    </lineage>
</organism>
<dbReference type="InterPro" id="IPR001750">
    <property type="entry name" value="ND/Mrp_TM"/>
</dbReference>
<dbReference type="Pfam" id="PF13244">
    <property type="entry name" value="MbhD"/>
    <property type="match status" value="1"/>
</dbReference>
<evidence type="ECO:0000256" key="4">
    <source>
        <dbReference type="ARBA" id="ARBA00022475"/>
    </source>
</evidence>
<evidence type="ECO:0000256" key="11">
    <source>
        <dbReference type="SAM" id="SignalP"/>
    </source>
</evidence>
<proteinExistence type="predicted"/>
<feature type="transmembrane region" description="Helical" evidence="10">
    <location>
        <begin position="878"/>
        <end position="900"/>
    </location>
</feature>
<gene>
    <name evidence="17" type="ORF">GCM10010919_22170</name>
</gene>
<feature type="transmembrane region" description="Helical" evidence="10">
    <location>
        <begin position="109"/>
        <end position="127"/>
    </location>
</feature>
<keyword evidence="2" id="KW-0813">Transport</keyword>
<dbReference type="PRINTS" id="PR01434">
    <property type="entry name" value="NADHDHGNASE5"/>
</dbReference>
<dbReference type="Pfam" id="PF00662">
    <property type="entry name" value="Proton_antipo_N"/>
    <property type="match status" value="1"/>
</dbReference>
<feature type="transmembrane region" description="Helical" evidence="10">
    <location>
        <begin position="364"/>
        <end position="388"/>
    </location>
</feature>
<feature type="transmembrane region" description="Helical" evidence="10">
    <location>
        <begin position="242"/>
        <end position="264"/>
    </location>
</feature>
<reference evidence="18" key="1">
    <citation type="journal article" date="2019" name="Int. J. Syst. Evol. Microbiol.">
        <title>The Global Catalogue of Microorganisms (GCM) 10K type strain sequencing project: providing services to taxonomists for standard genome sequencing and annotation.</title>
        <authorList>
            <consortium name="The Broad Institute Genomics Platform"/>
            <consortium name="The Broad Institute Genome Sequencing Center for Infectious Disease"/>
            <person name="Wu L."/>
            <person name="Ma J."/>
        </authorList>
    </citation>
    <scope>NUCLEOTIDE SEQUENCE [LARGE SCALE GENOMIC DNA]</scope>
    <source>
        <strain evidence="18">CGMCC 1.7003</strain>
    </source>
</reference>
<keyword evidence="7" id="KW-0406">Ion transport</keyword>
<evidence type="ECO:0000313" key="18">
    <source>
        <dbReference type="Proteomes" id="UP000659697"/>
    </source>
</evidence>
<keyword evidence="5 9" id="KW-0812">Transmembrane</keyword>
<dbReference type="EMBL" id="BNAO01000005">
    <property type="protein sequence ID" value="GHG71131.1"/>
    <property type="molecule type" value="Genomic_DNA"/>
</dbReference>